<evidence type="ECO:0000313" key="1">
    <source>
        <dbReference type="EMBL" id="TWF41412.1"/>
    </source>
</evidence>
<evidence type="ECO:0000313" key="2">
    <source>
        <dbReference type="Proteomes" id="UP000320811"/>
    </source>
</evidence>
<comment type="caution">
    <text evidence="1">The sequence shown here is derived from an EMBL/GenBank/DDBJ whole genome shotgun (WGS) entry which is preliminary data.</text>
</comment>
<gene>
    <name evidence="1" type="ORF">FHW36_103216</name>
</gene>
<sequence length="246" mass="27948">MLEKKAKRMRVFAGPNGSGKSTIIKEIQKLYKTGTYINADDIEKAAKEKGFVNLGDYNLEADTADFNIYLKHSTLLAKAREEGFNIDLNLSNNVITIGEDSNSYEAALISEYLRRLLIAKGETFSFETVMSHFSKLDVLKSAHAAGFKNYLYFISTESADINVNRVKERVEKGGHPVDEQKIRERYIRSMDLVADMLSFCRRCFFFDNSSDAYRLVAEVIDGETLKIETDDIPTWFDAYVLQKLGV</sequence>
<dbReference type="SUPFAM" id="SSF52540">
    <property type="entry name" value="P-loop containing nucleoside triphosphate hydrolases"/>
    <property type="match status" value="1"/>
</dbReference>
<dbReference type="PANTHER" id="PTHR39206">
    <property type="entry name" value="SLL8004 PROTEIN"/>
    <property type="match status" value="1"/>
</dbReference>
<dbReference type="Proteomes" id="UP000320811">
    <property type="component" value="Unassembled WGS sequence"/>
</dbReference>
<dbReference type="InterPro" id="IPR027417">
    <property type="entry name" value="P-loop_NTPase"/>
</dbReference>
<dbReference type="AlphaFoldDB" id="A0A561PTH2"/>
<dbReference type="PANTHER" id="PTHR39206:SF1">
    <property type="entry name" value="SLL8004 PROTEIN"/>
    <property type="match status" value="1"/>
</dbReference>
<name>A0A561PTH2_9BACT</name>
<dbReference type="EMBL" id="VIWO01000003">
    <property type="protein sequence ID" value="TWF41412.1"/>
    <property type="molecule type" value="Genomic_DNA"/>
</dbReference>
<reference evidence="1 2" key="1">
    <citation type="submission" date="2019-06" db="EMBL/GenBank/DDBJ databases">
        <title>Sorghum-associated microbial communities from plants grown in Nebraska, USA.</title>
        <authorList>
            <person name="Schachtman D."/>
        </authorList>
    </citation>
    <scope>NUCLEOTIDE SEQUENCE [LARGE SCALE GENOMIC DNA]</scope>
    <source>
        <strain evidence="1 2">1209</strain>
    </source>
</reference>
<proteinExistence type="predicted"/>
<accession>A0A561PTH2</accession>
<protein>
    <submittedName>
        <fullName evidence="1">Putative ABC-type ATPase</fullName>
    </submittedName>
</protein>
<keyword evidence="2" id="KW-1185">Reference proteome</keyword>
<organism evidence="1 2">
    <name type="scientific">Chitinophaga polysaccharea</name>
    <dbReference type="NCBI Taxonomy" id="1293035"/>
    <lineage>
        <taxon>Bacteria</taxon>
        <taxon>Pseudomonadati</taxon>
        <taxon>Bacteroidota</taxon>
        <taxon>Chitinophagia</taxon>
        <taxon>Chitinophagales</taxon>
        <taxon>Chitinophagaceae</taxon>
        <taxon>Chitinophaga</taxon>
    </lineage>
</organism>
<dbReference type="Gene3D" id="3.40.50.300">
    <property type="entry name" value="P-loop containing nucleotide triphosphate hydrolases"/>
    <property type="match status" value="1"/>
</dbReference>